<dbReference type="Gene3D" id="3.40.190.290">
    <property type="match status" value="1"/>
</dbReference>
<keyword evidence="2" id="KW-0805">Transcription regulation</keyword>
<dbReference type="CDD" id="cd08434">
    <property type="entry name" value="PBP2_GltC_like"/>
    <property type="match status" value="1"/>
</dbReference>
<dbReference type="AlphaFoldDB" id="A0A840PPX5"/>
<proteinExistence type="inferred from homology"/>
<name>A0A840PPX5_URETH</name>
<dbReference type="GO" id="GO:0003677">
    <property type="term" value="F:DNA binding"/>
    <property type="evidence" value="ECO:0007669"/>
    <property type="project" value="UniProtKB-KW"/>
</dbReference>
<comment type="similarity">
    <text evidence="1">Belongs to the LysR transcriptional regulatory family.</text>
</comment>
<dbReference type="GO" id="GO:0003700">
    <property type="term" value="F:DNA-binding transcription factor activity"/>
    <property type="evidence" value="ECO:0007669"/>
    <property type="project" value="TreeGrafter"/>
</dbReference>
<dbReference type="Pfam" id="PF03466">
    <property type="entry name" value="LysR_substrate"/>
    <property type="match status" value="1"/>
</dbReference>
<gene>
    <name evidence="6" type="ORF">HNR36_000925</name>
</gene>
<reference evidence="6 7" key="1">
    <citation type="submission" date="2020-08" db="EMBL/GenBank/DDBJ databases">
        <title>Genomic Encyclopedia of Type Strains, Phase IV (KMG-IV): sequencing the most valuable type-strain genomes for metagenomic binning, comparative biology and taxonomic classification.</title>
        <authorList>
            <person name="Goeker M."/>
        </authorList>
    </citation>
    <scope>NUCLEOTIDE SEQUENCE [LARGE SCALE GENOMIC DNA]</scope>
    <source>
        <strain evidence="6 7">DSM 10633</strain>
    </source>
</reference>
<dbReference type="PANTHER" id="PTHR30346">
    <property type="entry name" value="TRANSCRIPTIONAL DUAL REGULATOR HCAR-RELATED"/>
    <property type="match status" value="1"/>
</dbReference>
<evidence type="ECO:0000256" key="1">
    <source>
        <dbReference type="ARBA" id="ARBA00009437"/>
    </source>
</evidence>
<dbReference type="Proteomes" id="UP000557217">
    <property type="component" value="Unassembled WGS sequence"/>
</dbReference>
<protein>
    <submittedName>
        <fullName evidence="6">LysR family transcriptional activator of glutamate synthase operon</fullName>
    </submittedName>
</protein>
<dbReference type="InterPro" id="IPR005119">
    <property type="entry name" value="LysR_subst-bd"/>
</dbReference>
<sequence length="246" mass="27655">MKLTPIGKIFLEHAITALNAIDYAVKQVEEYLDPEKGSIKIGFPTSLASYVLPTVISAFKKEYPDVSFHLRQGSYRYLIEAVKNRELNLAFLGPVPKKDETIDSMILFNENICALLPANHRLAKRDKIHLDELRHDHFVLFPEGYILHKVVVDACKSAGFSPIATSVGEDMDALKGLVAAGIGVTLLPESSFYDSTPRLTIKMKIDNPNITRNVGIIYPTNRELAPSEQVFIKFVQTFFSRLNQFQ</sequence>
<organism evidence="6 7">
    <name type="scientific">Ureibacillus thermosphaericus</name>
    <dbReference type="NCBI Taxonomy" id="51173"/>
    <lineage>
        <taxon>Bacteria</taxon>
        <taxon>Bacillati</taxon>
        <taxon>Bacillota</taxon>
        <taxon>Bacilli</taxon>
        <taxon>Bacillales</taxon>
        <taxon>Caryophanaceae</taxon>
        <taxon>Ureibacillus</taxon>
    </lineage>
</organism>
<evidence type="ECO:0000256" key="3">
    <source>
        <dbReference type="ARBA" id="ARBA00023125"/>
    </source>
</evidence>
<evidence type="ECO:0000256" key="2">
    <source>
        <dbReference type="ARBA" id="ARBA00023015"/>
    </source>
</evidence>
<feature type="domain" description="LysR substrate-binding" evidence="5">
    <location>
        <begin position="34"/>
        <end position="237"/>
    </location>
</feature>
<accession>A0A840PPX5</accession>
<comment type="caution">
    <text evidence="6">The sequence shown here is derived from an EMBL/GenBank/DDBJ whole genome shotgun (WGS) entry which is preliminary data.</text>
</comment>
<keyword evidence="3" id="KW-0238">DNA-binding</keyword>
<evidence type="ECO:0000313" key="7">
    <source>
        <dbReference type="Proteomes" id="UP000557217"/>
    </source>
</evidence>
<dbReference type="SUPFAM" id="SSF53850">
    <property type="entry name" value="Periplasmic binding protein-like II"/>
    <property type="match status" value="1"/>
</dbReference>
<keyword evidence="7" id="KW-1185">Reference proteome</keyword>
<evidence type="ECO:0000259" key="5">
    <source>
        <dbReference type="Pfam" id="PF03466"/>
    </source>
</evidence>
<keyword evidence="4" id="KW-0804">Transcription</keyword>
<dbReference type="EMBL" id="JACHGZ010000007">
    <property type="protein sequence ID" value="MBB5148539.1"/>
    <property type="molecule type" value="Genomic_DNA"/>
</dbReference>
<evidence type="ECO:0000313" key="6">
    <source>
        <dbReference type="EMBL" id="MBB5148539.1"/>
    </source>
</evidence>
<evidence type="ECO:0000256" key="4">
    <source>
        <dbReference type="ARBA" id="ARBA00023163"/>
    </source>
</evidence>
<dbReference type="PANTHER" id="PTHR30346:SF28">
    <property type="entry name" value="HTH-TYPE TRANSCRIPTIONAL REGULATOR CYNR"/>
    <property type="match status" value="1"/>
</dbReference>
<dbReference type="GO" id="GO:0032993">
    <property type="term" value="C:protein-DNA complex"/>
    <property type="evidence" value="ECO:0007669"/>
    <property type="project" value="TreeGrafter"/>
</dbReference>